<dbReference type="GO" id="GO:0006508">
    <property type="term" value="P:proteolysis"/>
    <property type="evidence" value="ECO:0007669"/>
    <property type="project" value="UniProtKB-KW"/>
</dbReference>
<dbReference type="InterPro" id="IPR054613">
    <property type="entry name" value="Peptidase_S78_dom"/>
</dbReference>
<dbReference type="EMBL" id="BK016268">
    <property type="protein sequence ID" value="DAG06262.1"/>
    <property type="molecule type" value="Genomic_DNA"/>
</dbReference>
<feature type="domain" description="Prohead serine protease" evidence="6">
    <location>
        <begin position="28"/>
        <end position="179"/>
    </location>
</feature>
<evidence type="ECO:0000256" key="4">
    <source>
        <dbReference type="ARBA" id="ARBA00022950"/>
    </source>
</evidence>
<sequence>MTKKNNQSLVNKTGREIRVFSDFKLKEQRSEDGSERQDYVHGVPVVFNTPTCLYEFEGVKFYEQIDRHAFDNCDMSDVIFNYNHGGRVAARIRNNTLKLSLNDVCMEMDAFLGGTEYGRNLLEEIRGGYIDKMSFAFVVADDEYDPATHTRTITRIKKLYDVSVVDIPAYDQTSISARSFFEVEYEKEKRALEQARLREICIAKTKI</sequence>
<keyword evidence="1" id="KW-1188">Viral release from host cell</keyword>
<keyword evidence="5" id="KW-1273">Viral capsid maturation</keyword>
<proteinExistence type="predicted"/>
<keyword evidence="3" id="KW-0378">Hydrolase</keyword>
<keyword evidence="2 7" id="KW-0645">Protease</keyword>
<accession>A0A8S5VHU9</accession>
<evidence type="ECO:0000259" key="6">
    <source>
        <dbReference type="Pfam" id="PF04586"/>
    </source>
</evidence>
<name>A0A8S5VHU9_9CAUD</name>
<organism evidence="7">
    <name type="scientific">Myoviridae sp. ctCYN4</name>
    <dbReference type="NCBI Taxonomy" id="2825051"/>
    <lineage>
        <taxon>Viruses</taxon>
        <taxon>Duplodnaviria</taxon>
        <taxon>Heunggongvirae</taxon>
        <taxon>Uroviricota</taxon>
        <taxon>Caudoviricetes</taxon>
    </lineage>
</organism>
<evidence type="ECO:0000256" key="2">
    <source>
        <dbReference type="ARBA" id="ARBA00022670"/>
    </source>
</evidence>
<dbReference type="GO" id="GO:0046797">
    <property type="term" value="P:viral procapsid maturation"/>
    <property type="evidence" value="ECO:0007669"/>
    <property type="project" value="UniProtKB-KW"/>
</dbReference>
<evidence type="ECO:0000256" key="5">
    <source>
        <dbReference type="ARBA" id="ARBA00023045"/>
    </source>
</evidence>
<protein>
    <submittedName>
        <fullName evidence="7">Prohead serine protease</fullName>
    </submittedName>
</protein>
<dbReference type="Pfam" id="PF04586">
    <property type="entry name" value="Peptidase_S78"/>
    <property type="match status" value="1"/>
</dbReference>
<evidence type="ECO:0000256" key="1">
    <source>
        <dbReference type="ARBA" id="ARBA00022612"/>
    </source>
</evidence>
<reference evidence="7" key="1">
    <citation type="journal article" date="2021" name="Proc. Natl. Acad. Sci. U.S.A.">
        <title>A Catalog of Tens of Thousands of Viruses from Human Metagenomes Reveals Hidden Associations with Chronic Diseases.</title>
        <authorList>
            <person name="Tisza M.J."/>
            <person name="Buck C.B."/>
        </authorList>
    </citation>
    <scope>NUCLEOTIDE SEQUENCE</scope>
    <source>
        <strain evidence="7">CtCYN4</strain>
    </source>
</reference>
<evidence type="ECO:0000256" key="3">
    <source>
        <dbReference type="ARBA" id="ARBA00022801"/>
    </source>
</evidence>
<keyword evidence="4" id="KW-0118">Viral capsid assembly</keyword>
<dbReference type="GO" id="GO:0008233">
    <property type="term" value="F:peptidase activity"/>
    <property type="evidence" value="ECO:0007669"/>
    <property type="project" value="UniProtKB-KW"/>
</dbReference>
<evidence type="ECO:0000313" key="7">
    <source>
        <dbReference type="EMBL" id="DAG06262.1"/>
    </source>
</evidence>